<dbReference type="KEGG" id="vab:WPS_31270"/>
<feature type="binding site" evidence="8">
    <location>
        <position position="134"/>
    </location>
    <ligand>
        <name>phosphoenolpyruvate</name>
        <dbReference type="ChEBI" id="CHEBI:58702"/>
    </ligand>
</feature>
<organism evidence="10 11">
    <name type="scientific">Vulcanimicrobium alpinum</name>
    <dbReference type="NCBI Taxonomy" id="3016050"/>
    <lineage>
        <taxon>Bacteria</taxon>
        <taxon>Bacillati</taxon>
        <taxon>Vulcanimicrobiota</taxon>
        <taxon>Vulcanimicrobiia</taxon>
        <taxon>Vulcanimicrobiales</taxon>
        <taxon>Vulcanimicrobiaceae</taxon>
        <taxon>Vulcanimicrobium</taxon>
    </lineage>
</organism>
<feature type="binding site" evidence="8">
    <location>
        <position position="36"/>
    </location>
    <ligand>
        <name>3-phosphoshikimate</name>
        <dbReference type="ChEBI" id="CHEBI:145989"/>
    </ligand>
</feature>
<dbReference type="GO" id="GO:0003866">
    <property type="term" value="F:3-phosphoshikimate 1-carboxyvinyltransferase activity"/>
    <property type="evidence" value="ECO:0007669"/>
    <property type="project" value="UniProtKB-UniRule"/>
</dbReference>
<dbReference type="CDD" id="cd01556">
    <property type="entry name" value="EPSP_synthase"/>
    <property type="match status" value="1"/>
</dbReference>
<evidence type="ECO:0000256" key="7">
    <source>
        <dbReference type="ARBA" id="ARBA00044633"/>
    </source>
</evidence>
<dbReference type="NCBIfam" id="TIGR01356">
    <property type="entry name" value="aroA"/>
    <property type="match status" value="1"/>
</dbReference>
<dbReference type="GO" id="GO:0009073">
    <property type="term" value="P:aromatic amino acid family biosynthetic process"/>
    <property type="evidence" value="ECO:0007669"/>
    <property type="project" value="UniProtKB-KW"/>
</dbReference>
<feature type="binding site" evidence="8">
    <location>
        <position position="35"/>
    </location>
    <ligand>
        <name>3-phosphoshikimate</name>
        <dbReference type="ChEBI" id="CHEBI:145989"/>
    </ligand>
</feature>
<dbReference type="InterPro" id="IPR036968">
    <property type="entry name" value="Enolpyruvate_Tfrase_sf"/>
</dbReference>
<evidence type="ECO:0000256" key="4">
    <source>
        <dbReference type="ARBA" id="ARBA00022605"/>
    </source>
</evidence>
<keyword evidence="6 8" id="KW-0057">Aromatic amino acid biosynthesis</keyword>
<dbReference type="GO" id="GO:0008652">
    <property type="term" value="P:amino acid biosynthetic process"/>
    <property type="evidence" value="ECO:0007669"/>
    <property type="project" value="UniProtKB-KW"/>
</dbReference>
<evidence type="ECO:0000256" key="3">
    <source>
        <dbReference type="ARBA" id="ARBA00022490"/>
    </source>
</evidence>
<dbReference type="InterPro" id="IPR001986">
    <property type="entry name" value="Enolpyruvate_Tfrase_dom"/>
</dbReference>
<dbReference type="InterPro" id="IPR013792">
    <property type="entry name" value="RNA3'P_cycl/enolpyr_Trfase_a/b"/>
</dbReference>
<name>A0AAN1XZT0_UNVUL</name>
<comment type="subcellular location">
    <subcellularLocation>
        <location evidence="8">Cytoplasm</location>
    </subcellularLocation>
</comment>
<feature type="binding site" evidence="8">
    <location>
        <position position="179"/>
    </location>
    <ligand>
        <name>3-phosphoshikimate</name>
        <dbReference type="ChEBI" id="CHEBI:145989"/>
    </ligand>
</feature>
<dbReference type="InterPro" id="IPR006264">
    <property type="entry name" value="EPSP_synthase"/>
</dbReference>
<feature type="binding site" evidence="8">
    <location>
        <position position="181"/>
    </location>
    <ligand>
        <name>3-phosphoshikimate</name>
        <dbReference type="ChEBI" id="CHEBI:145989"/>
    </ligand>
</feature>
<feature type="active site" description="Proton acceptor" evidence="8">
    <location>
        <position position="326"/>
    </location>
</feature>
<dbReference type="PANTHER" id="PTHR21090:SF5">
    <property type="entry name" value="PENTAFUNCTIONAL AROM POLYPEPTIDE"/>
    <property type="match status" value="1"/>
</dbReference>
<evidence type="ECO:0000256" key="2">
    <source>
        <dbReference type="ARBA" id="ARBA00009948"/>
    </source>
</evidence>
<feature type="binding site" evidence="8">
    <location>
        <position position="106"/>
    </location>
    <ligand>
        <name>phosphoenolpyruvate</name>
        <dbReference type="ChEBI" id="CHEBI:58702"/>
    </ligand>
</feature>
<evidence type="ECO:0000256" key="8">
    <source>
        <dbReference type="HAMAP-Rule" id="MF_00210"/>
    </source>
</evidence>
<evidence type="ECO:0000313" key="11">
    <source>
        <dbReference type="Proteomes" id="UP001317532"/>
    </source>
</evidence>
<evidence type="ECO:0000256" key="5">
    <source>
        <dbReference type="ARBA" id="ARBA00022679"/>
    </source>
</evidence>
<comment type="similarity">
    <text evidence="2 8">Belongs to the EPSP synthase family.</text>
</comment>
<keyword evidence="5 8" id="KW-0808">Transferase</keyword>
<dbReference type="AlphaFoldDB" id="A0AAN1XZT0"/>
<feature type="binding site" evidence="8">
    <location>
        <position position="353"/>
    </location>
    <ligand>
        <name>3-phosphoshikimate</name>
        <dbReference type="ChEBI" id="CHEBI:145989"/>
    </ligand>
</feature>
<dbReference type="PROSITE" id="PS00885">
    <property type="entry name" value="EPSP_SYNTHASE_2"/>
    <property type="match status" value="1"/>
</dbReference>
<evidence type="ECO:0000313" key="10">
    <source>
        <dbReference type="EMBL" id="BDE07851.1"/>
    </source>
</evidence>
<dbReference type="EC" id="2.5.1.19" evidence="8"/>
<sequence length="438" mass="45288">MMHREPLAEPAGGSFVSDTRTMMKTAPHLRVPGDKSIAHRAVMFAALARGTSRLRNVPDGLDVLSTQRAMRALGATLHADGDTLVVEGCGGAFRAPDEPIDCGNSGTTMRLVAGILATRAIDVTLTGDDSLRARPMRRVAAPLAAFGATIDLSNGWTAPMRVRGNGDARGAEIAVTVASAQVKSALLLAALGAHGPTRLTGELATRDHTERLLAAFSVHVRADGGALVLDGPAMLHAAEIDVPGDISSAAFLFAAAAATAGGTVTVDDVGLNPTRTAFLDVLRRFGAEVEVRIAADAPEPRGSVTVRGRALHAIEILPSEVPGLIDELPLVGVLGAFANGTTTVRGAAELRVKESDRIESFAAAARALGADVETAPDGFAVHGPARWHDGAVATHHDHRIAMAFAVAGRVARVRVTLDDPDCAAVSFPNFAAALESLA</sequence>
<dbReference type="EMBL" id="AP025523">
    <property type="protein sequence ID" value="BDE07851.1"/>
    <property type="molecule type" value="Genomic_DNA"/>
</dbReference>
<dbReference type="InterPro" id="IPR023193">
    <property type="entry name" value="EPSP_synthase_CS"/>
</dbReference>
<dbReference type="PANTHER" id="PTHR21090">
    <property type="entry name" value="AROM/DEHYDROQUINATE SYNTHASE"/>
    <property type="match status" value="1"/>
</dbReference>
<dbReference type="PROSITE" id="PS00104">
    <property type="entry name" value="EPSP_SYNTHASE_1"/>
    <property type="match status" value="1"/>
</dbReference>
<reference evidence="10 11" key="1">
    <citation type="journal article" date="2022" name="ISME Commun">
        <title>Vulcanimicrobium alpinus gen. nov. sp. nov., the first cultivated representative of the candidate phylum 'Eremiobacterota', is a metabolically versatile aerobic anoxygenic phototroph.</title>
        <authorList>
            <person name="Yabe S."/>
            <person name="Muto K."/>
            <person name="Abe K."/>
            <person name="Yokota A."/>
            <person name="Staudigel H."/>
            <person name="Tebo B.M."/>
        </authorList>
    </citation>
    <scope>NUCLEOTIDE SEQUENCE [LARGE SCALE GENOMIC DNA]</scope>
    <source>
        <strain evidence="10 11">WC8-2</strain>
    </source>
</reference>
<evidence type="ECO:0000256" key="6">
    <source>
        <dbReference type="ARBA" id="ARBA00023141"/>
    </source>
</evidence>
<dbReference type="Gene3D" id="3.65.10.10">
    <property type="entry name" value="Enolpyruvate transferase domain"/>
    <property type="match status" value="2"/>
</dbReference>
<gene>
    <name evidence="8 10" type="primary">aroA</name>
    <name evidence="10" type="ORF">WPS_31270</name>
</gene>
<dbReference type="GO" id="GO:0009423">
    <property type="term" value="P:chorismate biosynthetic process"/>
    <property type="evidence" value="ECO:0007669"/>
    <property type="project" value="UniProtKB-UniRule"/>
</dbReference>
<dbReference type="SUPFAM" id="SSF55205">
    <property type="entry name" value="EPT/RTPC-like"/>
    <property type="match status" value="1"/>
</dbReference>
<dbReference type="PIRSF" id="PIRSF000505">
    <property type="entry name" value="EPSPS"/>
    <property type="match status" value="1"/>
</dbReference>
<keyword evidence="3 8" id="KW-0963">Cytoplasm</keyword>
<protein>
    <recommendedName>
        <fullName evidence="8">3-phosphoshikimate 1-carboxyvinyltransferase</fullName>
        <ecNumber evidence="8">2.5.1.19</ecNumber>
    </recommendedName>
    <alternativeName>
        <fullName evidence="8">5-enolpyruvylshikimate-3-phosphate synthase</fullName>
        <shortName evidence="8">EPSP synthase</shortName>
        <shortName evidence="8">EPSPS</shortName>
    </alternativeName>
</protein>
<comment type="pathway">
    <text evidence="1 8">Metabolic intermediate biosynthesis; chorismate biosynthesis; chorismate from D-erythrose 4-phosphate and phosphoenolpyruvate: step 6/7.</text>
</comment>
<comment type="caution">
    <text evidence="8">Lacks conserved residue(s) required for the propagation of feature annotation.</text>
</comment>
<feature type="binding site" evidence="8">
    <location>
        <position position="35"/>
    </location>
    <ligand>
        <name>phosphoenolpyruvate</name>
        <dbReference type="ChEBI" id="CHEBI:58702"/>
    </ligand>
</feature>
<feature type="domain" description="Enolpyruvate transferase" evidence="9">
    <location>
        <begin position="28"/>
        <end position="432"/>
    </location>
</feature>
<dbReference type="GO" id="GO:0005737">
    <property type="term" value="C:cytoplasm"/>
    <property type="evidence" value="ECO:0007669"/>
    <property type="project" value="UniProtKB-SubCell"/>
</dbReference>
<dbReference type="HAMAP" id="MF_00210">
    <property type="entry name" value="EPSP_synth"/>
    <property type="match status" value="1"/>
</dbReference>
<feature type="binding site" evidence="8">
    <location>
        <position position="181"/>
    </location>
    <ligand>
        <name>phosphoenolpyruvate</name>
        <dbReference type="ChEBI" id="CHEBI:58702"/>
    </ligand>
</feature>
<proteinExistence type="inferred from homology"/>
<dbReference type="FunFam" id="3.65.10.10:FF:000005">
    <property type="entry name" value="3-phosphoshikimate 1-carboxyvinyltransferase"/>
    <property type="match status" value="1"/>
</dbReference>
<feature type="binding site" evidence="8">
    <location>
        <position position="357"/>
    </location>
    <ligand>
        <name>phosphoenolpyruvate</name>
        <dbReference type="ChEBI" id="CHEBI:58702"/>
    </ligand>
</feature>
<keyword evidence="4 8" id="KW-0028">Amino-acid biosynthesis</keyword>
<comment type="catalytic activity">
    <reaction evidence="7">
        <text>3-phosphoshikimate + phosphoenolpyruvate = 5-O-(1-carboxyvinyl)-3-phosphoshikimate + phosphate</text>
        <dbReference type="Rhea" id="RHEA:21256"/>
        <dbReference type="ChEBI" id="CHEBI:43474"/>
        <dbReference type="ChEBI" id="CHEBI:57701"/>
        <dbReference type="ChEBI" id="CHEBI:58702"/>
        <dbReference type="ChEBI" id="CHEBI:145989"/>
        <dbReference type="EC" id="2.5.1.19"/>
    </reaction>
    <physiologicalReaction direction="left-to-right" evidence="7">
        <dbReference type="Rhea" id="RHEA:21257"/>
    </physiologicalReaction>
</comment>
<feature type="binding site" evidence="8">
    <location>
        <position position="40"/>
    </location>
    <ligand>
        <name>3-phosphoshikimate</name>
        <dbReference type="ChEBI" id="CHEBI:145989"/>
    </ligand>
</feature>
<dbReference type="Pfam" id="PF00275">
    <property type="entry name" value="EPSP_synthase"/>
    <property type="match status" value="1"/>
</dbReference>
<keyword evidence="11" id="KW-1185">Reference proteome</keyword>
<feature type="binding site" evidence="8">
    <location>
        <position position="399"/>
    </location>
    <ligand>
        <name>phosphoenolpyruvate</name>
        <dbReference type="ChEBI" id="CHEBI:58702"/>
    </ligand>
</feature>
<evidence type="ECO:0000256" key="1">
    <source>
        <dbReference type="ARBA" id="ARBA00004811"/>
    </source>
</evidence>
<comment type="function">
    <text evidence="8">Catalyzes the transfer of the enolpyruvyl moiety of phosphoenolpyruvate (PEP) to the 5-hydroxyl of shikimate-3-phosphate (S3P) to produce enolpyruvyl shikimate-3-phosphate and inorganic phosphate.</text>
</comment>
<comment type="subunit">
    <text evidence="8">Monomer.</text>
</comment>
<accession>A0AAN1XZT0</accession>
<feature type="binding site" evidence="8">
    <location>
        <position position="326"/>
    </location>
    <ligand>
        <name>3-phosphoshikimate</name>
        <dbReference type="ChEBI" id="CHEBI:145989"/>
    </ligand>
</feature>
<evidence type="ECO:0000259" key="9">
    <source>
        <dbReference type="Pfam" id="PF00275"/>
    </source>
</evidence>
<dbReference type="Proteomes" id="UP001317532">
    <property type="component" value="Chromosome"/>
</dbReference>